<comment type="function">
    <text evidence="9">Converts cobyric acid to cobinamide by the addition of aminopropanol on the F carboxylic group.</text>
</comment>
<keyword evidence="6 9" id="KW-0812">Transmembrane</keyword>
<sequence>MIPQWVLVGAAYLVDGWVGDPPRWPHPVRWIGALITALERLVRPRTRGPRAELVAGAALAAATVAVSAGAAWAVLRVAGAIHPLVADGVAALGMASLLARRSLADAARSVWAPLHAGDLPHARTAAGQIVGRDTVGLDAGEVARAAIESVAENTSDGVIAPLFYAFIGGLPLMAAYKAVNTLDSMIGYRNDRYLYLGRAAARLDDAANWIPARLAALSLATAAALLHRRGTRAWKAALADARKHPSPNAGWPEAAMAGALGVRLGGTNFYGGVPSHRPVLHGAGRPPAAADLPRAVRLMQTACHLFLLAGLVVSALVHGAGAWVPGR</sequence>
<dbReference type="GO" id="GO:0048472">
    <property type="term" value="F:threonine-phosphate decarboxylase activity"/>
    <property type="evidence" value="ECO:0007669"/>
    <property type="project" value="InterPro"/>
</dbReference>
<feature type="transmembrane region" description="Helical" evidence="9">
    <location>
        <begin position="302"/>
        <end position="324"/>
    </location>
</feature>
<comment type="similarity">
    <text evidence="3 9">Belongs to the CobD/CbiB family.</text>
</comment>
<keyword evidence="4 9" id="KW-1003">Cell membrane</keyword>
<evidence type="ECO:0000256" key="6">
    <source>
        <dbReference type="ARBA" id="ARBA00022692"/>
    </source>
</evidence>
<comment type="caution">
    <text evidence="9">Lacks conserved residue(s) required for the propagation of feature annotation.</text>
</comment>
<evidence type="ECO:0000256" key="4">
    <source>
        <dbReference type="ARBA" id="ARBA00022475"/>
    </source>
</evidence>
<dbReference type="EMBL" id="AP025628">
    <property type="protein sequence ID" value="BDG60897.1"/>
    <property type="molecule type" value="Genomic_DNA"/>
</dbReference>
<evidence type="ECO:0000256" key="1">
    <source>
        <dbReference type="ARBA" id="ARBA00004651"/>
    </source>
</evidence>
<evidence type="ECO:0000256" key="7">
    <source>
        <dbReference type="ARBA" id="ARBA00022989"/>
    </source>
</evidence>
<evidence type="ECO:0000313" key="10">
    <source>
        <dbReference type="EMBL" id="BDG60897.1"/>
    </source>
</evidence>
<dbReference type="GO" id="GO:0009236">
    <property type="term" value="P:cobalamin biosynthetic process"/>
    <property type="evidence" value="ECO:0007669"/>
    <property type="project" value="UniProtKB-UniRule"/>
</dbReference>
<evidence type="ECO:0000256" key="3">
    <source>
        <dbReference type="ARBA" id="ARBA00006263"/>
    </source>
</evidence>
<dbReference type="GO" id="GO:0005886">
    <property type="term" value="C:plasma membrane"/>
    <property type="evidence" value="ECO:0007669"/>
    <property type="project" value="UniProtKB-SubCell"/>
</dbReference>
<name>A0AA35CNM2_9FIRM</name>
<feature type="transmembrane region" description="Helical" evidence="9">
    <location>
        <begin position="53"/>
        <end position="74"/>
    </location>
</feature>
<dbReference type="Pfam" id="PF03186">
    <property type="entry name" value="CobD_Cbib"/>
    <property type="match status" value="1"/>
</dbReference>
<protein>
    <recommendedName>
        <fullName evidence="9">Cobalamin biosynthesis protein CobD</fullName>
    </recommendedName>
</protein>
<comment type="pathway">
    <text evidence="2 9">Cofactor biosynthesis; adenosylcobalamin biosynthesis.</text>
</comment>
<dbReference type="NCBIfam" id="TIGR00380">
    <property type="entry name" value="cobal_cbiB"/>
    <property type="match status" value="1"/>
</dbReference>
<dbReference type="PANTHER" id="PTHR34308">
    <property type="entry name" value="COBALAMIN BIOSYNTHESIS PROTEIN CBIB"/>
    <property type="match status" value="1"/>
</dbReference>
<keyword evidence="11" id="KW-1185">Reference proteome</keyword>
<evidence type="ECO:0000256" key="9">
    <source>
        <dbReference type="HAMAP-Rule" id="MF_00024"/>
    </source>
</evidence>
<evidence type="ECO:0000313" key="11">
    <source>
        <dbReference type="Proteomes" id="UP001163687"/>
    </source>
</evidence>
<dbReference type="GO" id="GO:0015420">
    <property type="term" value="F:ABC-type vitamin B12 transporter activity"/>
    <property type="evidence" value="ECO:0007669"/>
    <property type="project" value="UniProtKB-UniRule"/>
</dbReference>
<comment type="subcellular location">
    <subcellularLocation>
        <location evidence="1 9">Cell membrane</location>
        <topology evidence="1 9">Multi-pass membrane protein</topology>
    </subcellularLocation>
</comment>
<proteinExistence type="inferred from homology"/>
<reference evidence="10" key="1">
    <citation type="submission" date="2022-03" db="EMBL/GenBank/DDBJ databases">
        <title>Complete genome sequence of Caldinitratiruptor microaerophilus.</title>
        <authorList>
            <person name="Mukaiyama R."/>
            <person name="Nishiyama T."/>
            <person name="Ueda K."/>
        </authorList>
    </citation>
    <scope>NUCLEOTIDE SEQUENCE</scope>
    <source>
        <strain evidence="10">JCM 16183</strain>
    </source>
</reference>
<dbReference type="AlphaFoldDB" id="A0AA35CNM2"/>
<dbReference type="Proteomes" id="UP001163687">
    <property type="component" value="Chromosome"/>
</dbReference>
<dbReference type="InterPro" id="IPR004485">
    <property type="entry name" value="Cobalamin_biosynth_CobD/CbiB"/>
</dbReference>
<evidence type="ECO:0000256" key="5">
    <source>
        <dbReference type="ARBA" id="ARBA00022573"/>
    </source>
</evidence>
<accession>A0AA35CNM2</accession>
<keyword evidence="8 9" id="KW-0472">Membrane</keyword>
<gene>
    <name evidence="9 10" type="primary">cobD</name>
    <name evidence="10" type="ORF">caldi_19870</name>
</gene>
<evidence type="ECO:0000256" key="8">
    <source>
        <dbReference type="ARBA" id="ARBA00023136"/>
    </source>
</evidence>
<evidence type="ECO:0000256" key="2">
    <source>
        <dbReference type="ARBA" id="ARBA00004953"/>
    </source>
</evidence>
<dbReference type="RefSeq" id="WP_264841584.1">
    <property type="nucleotide sequence ID" value="NZ_AP025628.1"/>
</dbReference>
<dbReference type="PANTHER" id="PTHR34308:SF1">
    <property type="entry name" value="COBALAMIN BIOSYNTHESIS PROTEIN CBIB"/>
    <property type="match status" value="1"/>
</dbReference>
<keyword evidence="5 9" id="KW-0169">Cobalamin biosynthesis</keyword>
<dbReference type="KEGG" id="cmic:caldi_19870"/>
<keyword evidence="7 9" id="KW-1133">Transmembrane helix</keyword>
<dbReference type="HAMAP" id="MF_00024">
    <property type="entry name" value="CobD_CbiB"/>
    <property type="match status" value="1"/>
</dbReference>
<organism evidence="10 11">
    <name type="scientific">Caldinitratiruptor microaerophilus</name>
    <dbReference type="NCBI Taxonomy" id="671077"/>
    <lineage>
        <taxon>Bacteria</taxon>
        <taxon>Bacillati</taxon>
        <taxon>Bacillota</taxon>
        <taxon>Clostridia</taxon>
        <taxon>Eubacteriales</taxon>
        <taxon>Symbiobacteriaceae</taxon>
        <taxon>Caldinitratiruptor</taxon>
    </lineage>
</organism>